<proteinExistence type="inferred from homology"/>
<sequence length="256" mass="27377">MSHRPRKRFGQNFLHERAYIERMIAAIAPTPGEAIVEIGPGQGALTRPLLEAAGALTVIELDRDLIAGLERLDAGSGRLRIIQGDALRVDPASLGEGPIRVVGNLPYNISTPLLFHLTAGAAPISDLHLLLQREVVERMAAAPGGGTYGRLSVMIQYRCRVEPLFDVPPGAFTPAPRVTSTFVRLVPHAAPPVDVPDEERLATVVARAFAARRKTLRNALSGLLDAGAIAGAGVDPRTRAETLSLDDFAALARRLD</sequence>
<dbReference type="NCBIfam" id="TIGR00755">
    <property type="entry name" value="ksgA"/>
    <property type="match status" value="1"/>
</dbReference>
<accession>A0A5B8RHN6</accession>
<keyword evidence="6" id="KW-0694">RNA-binding</keyword>
<evidence type="ECO:0000256" key="5">
    <source>
        <dbReference type="ARBA" id="ARBA00022691"/>
    </source>
</evidence>
<keyword evidence="5" id="KW-0949">S-adenosyl-L-methionine</keyword>
<dbReference type="PROSITE" id="PS51689">
    <property type="entry name" value="SAM_RNA_A_N6_MT"/>
    <property type="match status" value="1"/>
</dbReference>
<dbReference type="EMBL" id="MN079267">
    <property type="protein sequence ID" value="QEA07513.1"/>
    <property type="molecule type" value="Genomic_DNA"/>
</dbReference>
<evidence type="ECO:0000256" key="6">
    <source>
        <dbReference type="ARBA" id="ARBA00022884"/>
    </source>
</evidence>
<protein>
    <submittedName>
        <fullName evidence="8">Ribosomal RNA small subunit methyltransferase A</fullName>
        <ecNumber evidence="8">2.1.1.182</ecNumber>
    </submittedName>
</protein>
<dbReference type="InterPro" id="IPR020596">
    <property type="entry name" value="rRNA_Ade_Mease_Trfase_CS"/>
</dbReference>
<evidence type="ECO:0000256" key="2">
    <source>
        <dbReference type="ARBA" id="ARBA00022552"/>
    </source>
</evidence>
<keyword evidence="2" id="KW-0698">rRNA processing</keyword>
<dbReference type="HAMAP" id="MF_00607">
    <property type="entry name" value="16SrRNA_methyltr_A"/>
    <property type="match status" value="1"/>
</dbReference>
<dbReference type="SMART" id="SM00650">
    <property type="entry name" value="rADc"/>
    <property type="match status" value="1"/>
</dbReference>
<dbReference type="InterPro" id="IPR020598">
    <property type="entry name" value="rRNA_Ade_methylase_Trfase_N"/>
</dbReference>
<dbReference type="AlphaFoldDB" id="A0A5B8RHN6"/>
<evidence type="ECO:0000256" key="4">
    <source>
        <dbReference type="ARBA" id="ARBA00022679"/>
    </source>
</evidence>
<dbReference type="SUPFAM" id="SSF53335">
    <property type="entry name" value="S-adenosyl-L-methionine-dependent methyltransferases"/>
    <property type="match status" value="1"/>
</dbReference>
<dbReference type="PROSITE" id="PS01131">
    <property type="entry name" value="RRNA_A_DIMETH"/>
    <property type="match status" value="1"/>
</dbReference>
<dbReference type="Gene3D" id="1.10.8.100">
    <property type="entry name" value="Ribosomal RNA adenine dimethylase-like, domain 2"/>
    <property type="match status" value="1"/>
</dbReference>
<dbReference type="InterPro" id="IPR023165">
    <property type="entry name" value="rRNA_Ade_diMease-like_C"/>
</dbReference>
<reference evidence="8" key="1">
    <citation type="submission" date="2019-06" db="EMBL/GenBank/DDBJ databases">
        <authorList>
            <person name="Murdoch R.W."/>
            <person name="Fathepure B."/>
        </authorList>
    </citation>
    <scope>NUCLEOTIDE SEQUENCE</scope>
</reference>
<dbReference type="Pfam" id="PF00398">
    <property type="entry name" value="RrnaAD"/>
    <property type="match status" value="1"/>
</dbReference>
<dbReference type="EC" id="2.1.1.182" evidence="8"/>
<dbReference type="GO" id="GO:0052908">
    <property type="term" value="F:16S rRNA (adenine(1518)-N(6)/adenine(1519)-N(6))-dimethyltransferase activity"/>
    <property type="evidence" value="ECO:0007669"/>
    <property type="project" value="UniProtKB-EC"/>
</dbReference>
<dbReference type="PANTHER" id="PTHR11727:SF7">
    <property type="entry name" value="DIMETHYLADENOSINE TRANSFERASE-RELATED"/>
    <property type="match status" value="1"/>
</dbReference>
<keyword evidence="4 8" id="KW-0808">Transferase</keyword>
<feature type="domain" description="Ribosomal RNA adenine methylase transferase N-terminal" evidence="7">
    <location>
        <begin position="19"/>
        <end position="189"/>
    </location>
</feature>
<dbReference type="InterPro" id="IPR001737">
    <property type="entry name" value="KsgA/Erm"/>
</dbReference>
<evidence type="ECO:0000256" key="1">
    <source>
        <dbReference type="ARBA" id="ARBA00022490"/>
    </source>
</evidence>
<evidence type="ECO:0000256" key="3">
    <source>
        <dbReference type="ARBA" id="ARBA00022603"/>
    </source>
</evidence>
<name>A0A5B8RHN6_9ZZZZ</name>
<dbReference type="PANTHER" id="PTHR11727">
    <property type="entry name" value="DIMETHYLADENOSINE TRANSFERASE"/>
    <property type="match status" value="1"/>
</dbReference>
<evidence type="ECO:0000313" key="8">
    <source>
        <dbReference type="EMBL" id="QEA07513.1"/>
    </source>
</evidence>
<organism evidence="8">
    <name type="scientific">uncultured organism</name>
    <dbReference type="NCBI Taxonomy" id="155900"/>
    <lineage>
        <taxon>unclassified sequences</taxon>
        <taxon>environmental samples</taxon>
    </lineage>
</organism>
<keyword evidence="1" id="KW-0963">Cytoplasm</keyword>
<evidence type="ECO:0000259" key="7">
    <source>
        <dbReference type="SMART" id="SM00650"/>
    </source>
</evidence>
<dbReference type="GO" id="GO:0003723">
    <property type="term" value="F:RNA binding"/>
    <property type="evidence" value="ECO:0007669"/>
    <property type="project" value="UniProtKB-KW"/>
</dbReference>
<gene>
    <name evidence="8" type="primary">rsmA_1</name>
    <name evidence="8" type="ORF">KBTEX_03869</name>
</gene>
<keyword evidence="3 8" id="KW-0489">Methyltransferase</keyword>
<dbReference type="Gene3D" id="3.40.50.150">
    <property type="entry name" value="Vaccinia Virus protein VP39"/>
    <property type="match status" value="1"/>
</dbReference>
<dbReference type="InterPro" id="IPR011530">
    <property type="entry name" value="rRNA_adenine_dimethylase"/>
</dbReference>
<dbReference type="FunFam" id="1.10.8.100:FF:000001">
    <property type="entry name" value="Ribosomal RNA small subunit methyltransferase A"/>
    <property type="match status" value="1"/>
</dbReference>
<dbReference type="InterPro" id="IPR029063">
    <property type="entry name" value="SAM-dependent_MTases_sf"/>
</dbReference>